<dbReference type="EMBL" id="AABVLA010000029">
    <property type="protein sequence ID" value="EAJ1622353.1"/>
    <property type="molecule type" value="Genomic_DNA"/>
</dbReference>
<reference evidence="3 4" key="1">
    <citation type="submission" date="2018-06" db="EMBL/GenBank/DDBJ databases">
        <authorList>
            <consortium name="Pathogen Informatics"/>
            <person name="Doyle S."/>
        </authorList>
    </citation>
    <scope>NUCLEOTIDE SEQUENCE [LARGE SCALE GENOMIC DNA]</scope>
    <source>
        <strain evidence="3 4">NCTC12264</strain>
    </source>
</reference>
<keyword evidence="5" id="KW-1185">Reference proteome</keyword>
<feature type="transmembrane region" description="Helical" evidence="1">
    <location>
        <begin position="20"/>
        <end position="39"/>
    </location>
</feature>
<name>A0A381F3B1_CAMUP</name>
<keyword evidence="1" id="KW-0472">Membrane</keyword>
<keyword evidence="1" id="KW-0812">Transmembrane</keyword>
<dbReference type="RefSeq" id="WP_004276268.1">
    <property type="nucleotide sequence ID" value="NZ_JANKIN010000017.1"/>
</dbReference>
<evidence type="ECO:0000256" key="1">
    <source>
        <dbReference type="SAM" id="Phobius"/>
    </source>
</evidence>
<organism evidence="3 4">
    <name type="scientific">Campylobacter upsaliensis</name>
    <dbReference type="NCBI Taxonomy" id="28080"/>
    <lineage>
        <taxon>Bacteria</taxon>
        <taxon>Pseudomonadati</taxon>
        <taxon>Campylobacterota</taxon>
        <taxon>Epsilonproteobacteria</taxon>
        <taxon>Campylobacterales</taxon>
        <taxon>Campylobacteraceae</taxon>
        <taxon>Campylobacter</taxon>
    </lineage>
</organism>
<evidence type="ECO:0000313" key="3">
    <source>
        <dbReference type="EMBL" id="SUX41041.1"/>
    </source>
</evidence>
<dbReference type="Pfam" id="PF05309">
    <property type="entry name" value="TraE"/>
    <property type="match status" value="1"/>
</dbReference>
<dbReference type="Proteomes" id="UP000254161">
    <property type="component" value="Unassembled WGS sequence"/>
</dbReference>
<gene>
    <name evidence="2" type="ORF">CT510_06825</name>
    <name evidence="3" type="ORF">NCTC12264_01859</name>
</gene>
<reference evidence="2 5" key="2">
    <citation type="submission" date="2018-06" db="EMBL/GenBank/DDBJ databases">
        <authorList>
            <consortium name="PulseNet: The National Subtyping Network for Foodborne Disease Surveillance"/>
            <person name="Tarr C.L."/>
            <person name="Trees E."/>
            <person name="Katz L.S."/>
            <person name="Carleton-Romer H.A."/>
            <person name="Stroika S."/>
            <person name="Kucerova Z."/>
            <person name="Roache K.F."/>
            <person name="Sabol A.L."/>
            <person name="Besser J."/>
            <person name="Gerner-Smidt P."/>
        </authorList>
    </citation>
    <scope>NUCLEOTIDE SEQUENCE [LARGE SCALE GENOMIC DNA]</scope>
    <source>
        <strain evidence="2 5">PNUSAC003104</strain>
    </source>
</reference>
<dbReference type="AlphaFoldDB" id="A0A381F3B1"/>
<accession>A0A381F3B1</accession>
<sequence>MLFDKYKNKMDKYLLENITFRTITLILSILIAFLVWIIVSRTDSQKVVFMPPKIINQEFWIAGNEVSKTYLHEMGQFVSFNLLNITKENANNNIENLLTLVDSKFYNEVKIKLLQQTNYIIDNAISRTFFVSAIDADTKGLIKVFGVVKDIIGDKVIDSNQQILSINYSINQGRFIINNISIEKEKPNSQKEVKEEK</sequence>
<dbReference type="InterPro" id="IPR007973">
    <property type="entry name" value="Pilus_assembly_TraE"/>
</dbReference>
<evidence type="ECO:0000313" key="5">
    <source>
        <dbReference type="Proteomes" id="UP000535305"/>
    </source>
</evidence>
<protein>
    <submittedName>
        <fullName evidence="2">Conjugal transfer protein TraE</fullName>
    </submittedName>
    <submittedName>
        <fullName evidence="3">Putative conjugative transfer protein TraE</fullName>
    </submittedName>
</protein>
<dbReference type="EMBL" id="UFUZ01000002">
    <property type="protein sequence ID" value="SUX41041.1"/>
    <property type="molecule type" value="Genomic_DNA"/>
</dbReference>
<proteinExistence type="predicted"/>
<evidence type="ECO:0000313" key="2">
    <source>
        <dbReference type="EMBL" id="EAJ1622353.1"/>
    </source>
</evidence>
<dbReference type="Proteomes" id="UP000535305">
    <property type="component" value="Unassembled WGS sequence"/>
</dbReference>
<keyword evidence="1" id="KW-1133">Transmembrane helix</keyword>
<evidence type="ECO:0000313" key="4">
    <source>
        <dbReference type="Proteomes" id="UP000254161"/>
    </source>
</evidence>
<dbReference type="GeneID" id="77231648"/>